<dbReference type="InterPro" id="IPR048840">
    <property type="entry name" value="PolA_pol_NTPase"/>
</dbReference>
<keyword evidence="4 11" id="KW-0507">mRNA processing</keyword>
<dbReference type="Proteomes" id="UP000070544">
    <property type="component" value="Unassembled WGS sequence"/>
</dbReference>
<dbReference type="FunFam" id="3.30.460.10:FF:000002">
    <property type="entry name" value="Poly(A) polymerase alpha, putative"/>
    <property type="match status" value="1"/>
</dbReference>
<name>A0A139A1M8_GONPJ</name>
<dbReference type="OrthoDB" id="412748at2759"/>
<comment type="cofactor">
    <cofactor evidence="13">
        <name>Mg(2+)</name>
        <dbReference type="ChEBI" id="CHEBI:18420"/>
    </cofactor>
    <text evidence="13">Binds 2 magnesium ions. Also active with manganese.</text>
</comment>
<comment type="similarity">
    <text evidence="3 11">Belongs to the poly(A) polymerase family.</text>
</comment>
<evidence type="ECO:0000256" key="2">
    <source>
        <dbReference type="ARBA" id="ARBA00004123"/>
    </source>
</evidence>
<evidence type="ECO:0000256" key="9">
    <source>
        <dbReference type="ARBA" id="ARBA00022842"/>
    </source>
</evidence>
<feature type="domain" description="Poly(A) polymerase central" evidence="15">
    <location>
        <begin position="215"/>
        <end position="358"/>
    </location>
</feature>
<evidence type="ECO:0000259" key="16">
    <source>
        <dbReference type="Pfam" id="PF20750"/>
    </source>
</evidence>
<feature type="binding site" evidence="12">
    <location>
        <position position="162"/>
    </location>
    <ligand>
        <name>ATP</name>
        <dbReference type="ChEBI" id="CHEBI:30616"/>
    </ligand>
</feature>
<evidence type="ECO:0000256" key="12">
    <source>
        <dbReference type="PIRSR" id="PIRSR018425-1"/>
    </source>
</evidence>
<feature type="binding site" evidence="13">
    <location>
        <position position="110"/>
    </location>
    <ligand>
        <name>Mg(2+)</name>
        <dbReference type="ChEBI" id="CHEBI:18420"/>
        <label>2</label>
        <note>catalytic</note>
    </ligand>
</feature>
<dbReference type="SUPFAM" id="SSF55003">
    <property type="entry name" value="PAP/Archaeal CCA-adding enzyme, C-terminal domain"/>
    <property type="match status" value="1"/>
</dbReference>
<keyword evidence="6 13" id="KW-0479">Metal-binding</keyword>
<dbReference type="STRING" id="1344416.A0A139A1M8"/>
<dbReference type="PIRSF" id="PIRSF018425">
    <property type="entry name" value="PolyA_polymerase"/>
    <property type="match status" value="1"/>
</dbReference>
<feature type="domain" description="Poly(A) polymerase RNA-binding" evidence="14">
    <location>
        <begin position="361"/>
        <end position="434"/>
    </location>
</feature>
<keyword evidence="5 11" id="KW-0808">Transferase</keyword>
<dbReference type="Pfam" id="PF04928">
    <property type="entry name" value="PAP_central"/>
    <property type="match status" value="1"/>
</dbReference>
<evidence type="ECO:0000256" key="10">
    <source>
        <dbReference type="ARBA" id="ARBA00023242"/>
    </source>
</evidence>
<keyword evidence="10 11" id="KW-0539">Nucleus</keyword>
<reference evidence="17 18" key="1">
    <citation type="journal article" date="2015" name="Genome Biol. Evol.">
        <title>Phylogenomic analyses indicate that early fungi evolved digesting cell walls of algal ancestors of land plants.</title>
        <authorList>
            <person name="Chang Y."/>
            <person name="Wang S."/>
            <person name="Sekimoto S."/>
            <person name="Aerts A.L."/>
            <person name="Choi C."/>
            <person name="Clum A."/>
            <person name="LaButti K.M."/>
            <person name="Lindquist E.A."/>
            <person name="Yee Ngan C."/>
            <person name="Ohm R.A."/>
            <person name="Salamov A.A."/>
            <person name="Grigoriev I.V."/>
            <person name="Spatafora J.W."/>
            <person name="Berbee M.L."/>
        </authorList>
    </citation>
    <scope>NUCLEOTIDE SEQUENCE [LARGE SCALE GENOMIC DNA]</scope>
    <source>
        <strain evidence="17 18">JEL478</strain>
    </source>
</reference>
<dbReference type="GO" id="GO:0006397">
    <property type="term" value="P:mRNA processing"/>
    <property type="evidence" value="ECO:0007669"/>
    <property type="project" value="UniProtKB-KW"/>
</dbReference>
<evidence type="ECO:0000256" key="13">
    <source>
        <dbReference type="PIRSR" id="PIRSR018425-2"/>
    </source>
</evidence>
<dbReference type="Pfam" id="PF04926">
    <property type="entry name" value="PAP_RNA-bind"/>
    <property type="match status" value="1"/>
</dbReference>
<keyword evidence="7 11" id="KW-0547">Nucleotide-binding</keyword>
<dbReference type="InterPro" id="IPR043519">
    <property type="entry name" value="NT_sf"/>
</dbReference>
<dbReference type="AlphaFoldDB" id="A0A139A1M8"/>
<dbReference type="Gene3D" id="3.30.460.10">
    <property type="entry name" value="Beta Polymerase, domain 2"/>
    <property type="match status" value="1"/>
</dbReference>
<feature type="binding site" evidence="12">
    <location>
        <begin position="95"/>
        <end position="97"/>
    </location>
    <ligand>
        <name>ATP</name>
        <dbReference type="ChEBI" id="CHEBI:30616"/>
    </ligand>
</feature>
<proteinExistence type="inferred from homology"/>
<dbReference type="GO" id="GO:0005524">
    <property type="term" value="F:ATP binding"/>
    <property type="evidence" value="ECO:0007669"/>
    <property type="project" value="UniProtKB-UniRule"/>
</dbReference>
<evidence type="ECO:0000313" key="18">
    <source>
        <dbReference type="Proteomes" id="UP000070544"/>
    </source>
</evidence>
<accession>A0A139A1M8</accession>
<evidence type="ECO:0000259" key="14">
    <source>
        <dbReference type="Pfam" id="PF04926"/>
    </source>
</evidence>
<keyword evidence="8 11" id="KW-0067">ATP-binding</keyword>
<protein>
    <recommendedName>
        <fullName evidence="11">Poly(A) polymerase</fullName>
        <ecNumber evidence="11">2.7.7.19</ecNumber>
    </recommendedName>
</protein>
<dbReference type="EMBL" id="KQ965816">
    <property type="protein sequence ID" value="KXS10687.1"/>
    <property type="molecule type" value="Genomic_DNA"/>
</dbReference>
<dbReference type="InterPro" id="IPR011068">
    <property type="entry name" value="NuclTrfase_I-like_C"/>
</dbReference>
<dbReference type="PANTHER" id="PTHR10682:SF10">
    <property type="entry name" value="POLYNUCLEOTIDE ADENYLYLTRANSFERASE"/>
    <property type="match status" value="1"/>
</dbReference>
<dbReference type="GO" id="GO:1990817">
    <property type="term" value="F:poly(A) RNA polymerase activity"/>
    <property type="evidence" value="ECO:0007669"/>
    <property type="project" value="UniProtKB-UniRule"/>
</dbReference>
<dbReference type="SUPFAM" id="SSF81301">
    <property type="entry name" value="Nucleotidyltransferase"/>
    <property type="match status" value="1"/>
</dbReference>
<dbReference type="OMA" id="PAYPAMC"/>
<dbReference type="GO" id="GO:0003723">
    <property type="term" value="F:RNA binding"/>
    <property type="evidence" value="ECO:0007669"/>
    <property type="project" value="UniProtKB-UniRule"/>
</dbReference>
<comment type="catalytic activity">
    <reaction evidence="11">
        <text>RNA(n) + ATP = RNA(n)-3'-adenine ribonucleotide + diphosphate</text>
        <dbReference type="Rhea" id="RHEA:11332"/>
        <dbReference type="Rhea" id="RHEA-COMP:14527"/>
        <dbReference type="Rhea" id="RHEA-COMP:17347"/>
        <dbReference type="ChEBI" id="CHEBI:30616"/>
        <dbReference type="ChEBI" id="CHEBI:33019"/>
        <dbReference type="ChEBI" id="CHEBI:140395"/>
        <dbReference type="ChEBI" id="CHEBI:173115"/>
        <dbReference type="EC" id="2.7.7.19"/>
    </reaction>
</comment>
<dbReference type="Gene3D" id="1.10.1410.10">
    <property type="match status" value="1"/>
</dbReference>
<dbReference type="GO" id="GO:0046872">
    <property type="term" value="F:metal ion binding"/>
    <property type="evidence" value="ECO:0007669"/>
    <property type="project" value="UniProtKB-KW"/>
</dbReference>
<dbReference type="SUPFAM" id="SSF81631">
    <property type="entry name" value="PAP/OAS1 substrate-binding domain"/>
    <property type="match status" value="1"/>
</dbReference>
<comment type="function">
    <text evidence="11">Polymerase that creates the 3'-poly(A) tail of mRNA's.</text>
</comment>
<sequence>MSDISTVGKVPGKTYGITPPISTVGPTAEDLEITQRLFETLSEFGQFESEEISRKREAVLNQLNSLFREFVRQVSLRKNLPESVANEAGGRIWTFGSFRLGVHGSGADIDTLCVGPKHVSREDFFSDMFAMLAANPDVTELTAVPDAYVPVIKLQFQGIPIDLLFARLGLPSIPDDLNLGDDNLLRGLDEQSIRSLNGSRVTDEILKLVPDIPAFRMALRAVKLWAKRRAIYSNVMGFLGGVAWAMLVARVCQLFPNAAAGTILAKFFRIYREWKWPLPVILKPIEDGPLQVRVWNPKLYPQDKLHRMPVITPAYPSMCSTHNVTQSTLEIMLQELRRGAEIVERVVKGESEWKELFESHDFFDRYKHYLQVVVSSSSQSLQLKWSGLVESRLRQLVNRLESVDTLALAHPFIKEFSSTGPLSTENSVHTPSTGDKMFFRSTFYVGLQVKPRDGSQPFKKQTLDLTWQVQDFLKLVRSWELYDETNMDIIIFNLKRYVW</sequence>
<dbReference type="GO" id="GO:0031123">
    <property type="term" value="P:RNA 3'-end processing"/>
    <property type="evidence" value="ECO:0007669"/>
    <property type="project" value="InterPro"/>
</dbReference>
<dbReference type="EC" id="2.7.7.19" evidence="11"/>
<evidence type="ECO:0000256" key="7">
    <source>
        <dbReference type="ARBA" id="ARBA00022741"/>
    </source>
</evidence>
<feature type="binding site" evidence="12">
    <location>
        <position position="223"/>
    </location>
    <ligand>
        <name>ATP</name>
        <dbReference type="ChEBI" id="CHEBI:30616"/>
    </ligand>
</feature>
<comment type="subcellular location">
    <subcellularLocation>
        <location evidence="2 11">Nucleus</location>
    </subcellularLocation>
</comment>
<dbReference type="FunFam" id="1.10.1410.10:FF:000001">
    <property type="entry name" value="Putative poly(A) polymerase gamma"/>
    <property type="match status" value="1"/>
</dbReference>
<evidence type="ECO:0000256" key="8">
    <source>
        <dbReference type="ARBA" id="ARBA00022840"/>
    </source>
</evidence>
<evidence type="ECO:0000256" key="3">
    <source>
        <dbReference type="ARBA" id="ARBA00010912"/>
    </source>
</evidence>
<keyword evidence="18" id="KW-1185">Reference proteome</keyword>
<organism evidence="17 18">
    <name type="scientific">Gonapodya prolifera (strain JEL478)</name>
    <name type="common">Monoblepharis prolifera</name>
    <dbReference type="NCBI Taxonomy" id="1344416"/>
    <lineage>
        <taxon>Eukaryota</taxon>
        <taxon>Fungi</taxon>
        <taxon>Fungi incertae sedis</taxon>
        <taxon>Chytridiomycota</taxon>
        <taxon>Chytridiomycota incertae sedis</taxon>
        <taxon>Monoblepharidomycetes</taxon>
        <taxon>Monoblepharidales</taxon>
        <taxon>Gonapodyaceae</taxon>
        <taxon>Gonapodya</taxon>
    </lineage>
</organism>
<evidence type="ECO:0000256" key="4">
    <source>
        <dbReference type="ARBA" id="ARBA00022664"/>
    </source>
</evidence>
<evidence type="ECO:0000256" key="5">
    <source>
        <dbReference type="ARBA" id="ARBA00022679"/>
    </source>
</evidence>
<evidence type="ECO:0000256" key="1">
    <source>
        <dbReference type="ARBA" id="ARBA00001936"/>
    </source>
</evidence>
<feature type="binding site" evidence="12">
    <location>
        <position position="232"/>
    </location>
    <ligand>
        <name>ATP</name>
        <dbReference type="ChEBI" id="CHEBI:30616"/>
    </ligand>
</feature>
<dbReference type="CDD" id="cd05402">
    <property type="entry name" value="NT_PAP_TUTase"/>
    <property type="match status" value="1"/>
</dbReference>
<evidence type="ECO:0000256" key="6">
    <source>
        <dbReference type="ARBA" id="ARBA00022723"/>
    </source>
</evidence>
<feature type="binding site" evidence="13">
    <location>
        <position position="108"/>
    </location>
    <ligand>
        <name>Mg(2+)</name>
        <dbReference type="ChEBI" id="CHEBI:18420"/>
        <label>2</label>
        <note>catalytic</note>
    </ligand>
</feature>
<evidence type="ECO:0000256" key="11">
    <source>
        <dbReference type="PIRNR" id="PIRNR018425"/>
    </source>
</evidence>
<feature type="binding site" evidence="12">
    <location>
        <begin position="241"/>
        <end position="242"/>
    </location>
    <ligand>
        <name>ATP</name>
        <dbReference type="ChEBI" id="CHEBI:30616"/>
    </ligand>
</feature>
<feature type="binding site" evidence="13">
    <location>
        <position position="162"/>
    </location>
    <ligand>
        <name>Mg(2+)</name>
        <dbReference type="ChEBI" id="CHEBI:18420"/>
        <label>2</label>
        <note>catalytic</note>
    </ligand>
</feature>
<comment type="cofactor">
    <cofactor evidence="1">
        <name>Mn(2+)</name>
        <dbReference type="ChEBI" id="CHEBI:29035"/>
    </cofactor>
</comment>
<dbReference type="GO" id="GO:0005634">
    <property type="term" value="C:nucleus"/>
    <property type="evidence" value="ECO:0007669"/>
    <property type="project" value="UniProtKB-SubCell"/>
</dbReference>
<feature type="binding site" evidence="13">
    <location>
        <position position="108"/>
    </location>
    <ligand>
        <name>Mg(2+)</name>
        <dbReference type="ChEBI" id="CHEBI:18420"/>
        <label>1</label>
        <note>catalytic</note>
    </ligand>
</feature>
<feature type="domain" description="Poly(A) polymerase nucleotidyltransferase" evidence="16">
    <location>
        <begin position="16"/>
        <end position="209"/>
    </location>
</feature>
<evidence type="ECO:0000259" key="15">
    <source>
        <dbReference type="Pfam" id="PF04928"/>
    </source>
</evidence>
<dbReference type="Pfam" id="PF20750">
    <property type="entry name" value="PAP_NTPase"/>
    <property type="match status" value="1"/>
</dbReference>
<dbReference type="PANTHER" id="PTHR10682">
    <property type="entry name" value="POLY A POLYMERASE"/>
    <property type="match status" value="1"/>
</dbReference>
<gene>
    <name evidence="17" type="ORF">M427DRAFT_103287</name>
</gene>
<dbReference type="InterPro" id="IPR007012">
    <property type="entry name" value="PolA_pol_cen_dom"/>
</dbReference>
<dbReference type="InterPro" id="IPR007010">
    <property type="entry name" value="PolA_pol_RNA-bd_dom"/>
</dbReference>
<evidence type="ECO:0000313" key="17">
    <source>
        <dbReference type="EMBL" id="KXS10687.1"/>
    </source>
</evidence>
<feature type="binding site" evidence="12">
    <location>
        <begin position="108"/>
        <end position="110"/>
    </location>
    <ligand>
        <name>ATP</name>
        <dbReference type="ChEBI" id="CHEBI:30616"/>
    </ligand>
</feature>
<feature type="binding site" evidence="13">
    <location>
        <position position="110"/>
    </location>
    <ligand>
        <name>Mg(2+)</name>
        <dbReference type="ChEBI" id="CHEBI:18420"/>
        <label>1</label>
        <note>catalytic</note>
    </ligand>
</feature>
<dbReference type="Gene3D" id="3.30.70.590">
    <property type="entry name" value="Poly(A) polymerase predicted RNA binding domain"/>
    <property type="match status" value="1"/>
</dbReference>
<dbReference type="InterPro" id="IPR014492">
    <property type="entry name" value="PolyA_polymerase"/>
</dbReference>
<keyword evidence="9 13" id="KW-0460">Magnesium</keyword>